<dbReference type="Pfam" id="PF07394">
    <property type="entry name" value="DUF1501"/>
    <property type="match status" value="1"/>
</dbReference>
<reference evidence="1 2" key="1">
    <citation type="submission" date="2019-02" db="EMBL/GenBank/DDBJ databases">
        <title>Deep-cultivation of Planctomycetes and their phenomic and genomic characterization uncovers novel biology.</title>
        <authorList>
            <person name="Wiegand S."/>
            <person name="Jogler M."/>
            <person name="Boedeker C."/>
            <person name="Pinto D."/>
            <person name="Vollmers J."/>
            <person name="Rivas-Marin E."/>
            <person name="Kohn T."/>
            <person name="Peeters S.H."/>
            <person name="Heuer A."/>
            <person name="Rast P."/>
            <person name="Oberbeckmann S."/>
            <person name="Bunk B."/>
            <person name="Jeske O."/>
            <person name="Meyerdierks A."/>
            <person name="Storesund J.E."/>
            <person name="Kallscheuer N."/>
            <person name="Luecker S."/>
            <person name="Lage O.M."/>
            <person name="Pohl T."/>
            <person name="Merkel B.J."/>
            <person name="Hornburger P."/>
            <person name="Mueller R.-W."/>
            <person name="Bruemmer F."/>
            <person name="Labrenz M."/>
            <person name="Spormann A.M."/>
            <person name="Op den Camp H."/>
            <person name="Overmann J."/>
            <person name="Amann R."/>
            <person name="Jetten M.S.M."/>
            <person name="Mascher T."/>
            <person name="Medema M.H."/>
            <person name="Devos D.P."/>
            <person name="Kaster A.-K."/>
            <person name="Ovreas L."/>
            <person name="Rohde M."/>
            <person name="Galperin M.Y."/>
            <person name="Jogler C."/>
        </authorList>
    </citation>
    <scope>NUCLEOTIDE SEQUENCE [LARGE SCALE GENOMIC DNA]</scope>
    <source>
        <strain evidence="1 2">Pla110</strain>
    </source>
</reference>
<dbReference type="SUPFAM" id="SSF53649">
    <property type="entry name" value="Alkaline phosphatase-like"/>
    <property type="match status" value="1"/>
</dbReference>
<dbReference type="PANTHER" id="PTHR43737:SF1">
    <property type="entry name" value="DUF1501 DOMAIN-CONTAINING PROTEIN"/>
    <property type="match status" value="1"/>
</dbReference>
<gene>
    <name evidence="1" type="ORF">Pla110_16060</name>
</gene>
<dbReference type="PANTHER" id="PTHR43737">
    <property type="entry name" value="BLL7424 PROTEIN"/>
    <property type="match status" value="1"/>
</dbReference>
<evidence type="ECO:0000313" key="2">
    <source>
        <dbReference type="Proteomes" id="UP000317178"/>
    </source>
</evidence>
<dbReference type="PROSITE" id="PS51318">
    <property type="entry name" value="TAT"/>
    <property type="match status" value="1"/>
</dbReference>
<dbReference type="Proteomes" id="UP000317178">
    <property type="component" value="Chromosome"/>
</dbReference>
<dbReference type="InterPro" id="IPR017850">
    <property type="entry name" value="Alkaline_phosphatase_core_sf"/>
</dbReference>
<dbReference type="EMBL" id="CP036281">
    <property type="protein sequence ID" value="QDU79886.1"/>
    <property type="molecule type" value="Genomic_DNA"/>
</dbReference>
<evidence type="ECO:0008006" key="3">
    <source>
        <dbReference type="Google" id="ProtNLM"/>
    </source>
</evidence>
<dbReference type="AlphaFoldDB" id="A0A518CKZ3"/>
<keyword evidence="2" id="KW-1185">Reference proteome</keyword>
<sequence length="474" mass="52064">MLNPFDSQNQVNRRAFLGSSATCMGGLALSQLMQQAVEAGSTSGEGLPNKTLFTPQAKNMICLFQHGGPSQMDLFDYKPALNKWHGKPYPGGDLEVHFDKQAGNVLGAPYQFASHGECGMELSELLPHTAKIVDDITLIRSMQTESVDHESALRLIHSGKFLAGMPVMGSWVVYALGSGNENLPAYVVLTDPGGLPVDGERNWSSEWLPAIYQGTPFRSGPSVVSNLNTPQGIPFDARVHQLDLLKQLNGRHLQQDPYNTELSARIQNFETAARMQLAVPEVLDISQETKETHELYGLNNPETAEYGKRCLLARRLIERGVRFVQLFLSGQPWDTHSKNAATLKGLCARTDQSSAALVIDLKRRGLLDDTIVMWGGEFGRLPISQGTDGRDHNRHAFSLWFAGGGFKSGNVHGVTDEFGYSAVENRVNVHDLHATLFSLLGINHHRLTLPHEGRAASLTDAEVTHAQIVQELLD</sequence>
<organism evidence="1 2">
    <name type="scientific">Polystyrenella longa</name>
    <dbReference type="NCBI Taxonomy" id="2528007"/>
    <lineage>
        <taxon>Bacteria</taxon>
        <taxon>Pseudomonadati</taxon>
        <taxon>Planctomycetota</taxon>
        <taxon>Planctomycetia</taxon>
        <taxon>Planctomycetales</taxon>
        <taxon>Planctomycetaceae</taxon>
        <taxon>Polystyrenella</taxon>
    </lineage>
</organism>
<dbReference type="OrthoDB" id="127333at2"/>
<dbReference type="RefSeq" id="WP_144994847.1">
    <property type="nucleotide sequence ID" value="NZ_CP036281.1"/>
</dbReference>
<dbReference type="Gene3D" id="3.40.720.10">
    <property type="entry name" value="Alkaline Phosphatase, subunit A"/>
    <property type="match status" value="1"/>
</dbReference>
<accession>A0A518CKZ3</accession>
<proteinExistence type="predicted"/>
<dbReference type="KEGG" id="plon:Pla110_16060"/>
<protein>
    <recommendedName>
        <fullName evidence="3">Sulfatase</fullName>
    </recommendedName>
</protein>
<evidence type="ECO:0000313" key="1">
    <source>
        <dbReference type="EMBL" id="QDU79886.1"/>
    </source>
</evidence>
<dbReference type="InterPro" id="IPR010869">
    <property type="entry name" value="DUF1501"/>
</dbReference>
<name>A0A518CKZ3_9PLAN</name>
<dbReference type="InterPro" id="IPR006311">
    <property type="entry name" value="TAT_signal"/>
</dbReference>